<feature type="compositionally biased region" description="Acidic residues" evidence="1">
    <location>
        <begin position="129"/>
        <end position="139"/>
    </location>
</feature>
<dbReference type="Proteomes" id="UP000011690">
    <property type="component" value="Unassembled WGS sequence"/>
</dbReference>
<organism evidence="2 3">
    <name type="scientific">Natronorubrum bangense JCM 10635</name>
    <dbReference type="NCBI Taxonomy" id="1227500"/>
    <lineage>
        <taxon>Archaea</taxon>
        <taxon>Methanobacteriati</taxon>
        <taxon>Methanobacteriota</taxon>
        <taxon>Stenosarchaea group</taxon>
        <taxon>Halobacteria</taxon>
        <taxon>Halobacteriales</taxon>
        <taxon>Natrialbaceae</taxon>
        <taxon>Natronorubrum</taxon>
    </lineage>
</organism>
<dbReference type="AlphaFoldDB" id="L9WKU3"/>
<gene>
    <name evidence="2" type="ORF">C494_07545</name>
</gene>
<dbReference type="RefSeq" id="WP_006065672.1">
    <property type="nucleotide sequence ID" value="NZ_AOHY01000016.1"/>
</dbReference>
<dbReference type="GeneID" id="39852363"/>
<protein>
    <submittedName>
        <fullName evidence="2">Uncharacterized protein</fullName>
    </submittedName>
</protein>
<accession>L9WKU3</accession>
<keyword evidence="3" id="KW-1185">Reference proteome</keyword>
<name>L9WKU3_9EURY</name>
<evidence type="ECO:0000313" key="2">
    <source>
        <dbReference type="EMBL" id="ELY49846.1"/>
    </source>
</evidence>
<proteinExistence type="predicted"/>
<dbReference type="PATRIC" id="fig|1227500.6.peg.1525"/>
<feature type="region of interest" description="Disordered" evidence="1">
    <location>
        <begin position="120"/>
        <end position="139"/>
    </location>
</feature>
<evidence type="ECO:0000256" key="1">
    <source>
        <dbReference type="SAM" id="MobiDB-lite"/>
    </source>
</evidence>
<dbReference type="OrthoDB" id="346411at2157"/>
<sequence length="139" mass="16050">MSDNHKTVTEILEESAETYKMKNADYGRSWQNIGHVLHTLANEQPVVLKTPEDWIAVGLFTRRLDKIARSFNMDLLDHDPNFEAATDADEDESVYAAMQAENKYDKRRLAKKAEKHVYVVDPERTESDPTAEYEEEDES</sequence>
<comment type="caution">
    <text evidence="2">The sequence shown here is derived from an EMBL/GenBank/DDBJ whole genome shotgun (WGS) entry which is preliminary data.</text>
</comment>
<dbReference type="STRING" id="1227500.C494_07545"/>
<evidence type="ECO:0000313" key="3">
    <source>
        <dbReference type="Proteomes" id="UP000011690"/>
    </source>
</evidence>
<dbReference type="EMBL" id="AOHY01000016">
    <property type="protein sequence ID" value="ELY49846.1"/>
    <property type="molecule type" value="Genomic_DNA"/>
</dbReference>
<reference evidence="2 3" key="1">
    <citation type="journal article" date="2014" name="PLoS Genet.">
        <title>Phylogenetically driven sequencing of extremely halophilic archaea reveals strategies for static and dynamic osmo-response.</title>
        <authorList>
            <person name="Becker E.A."/>
            <person name="Seitzer P.M."/>
            <person name="Tritt A."/>
            <person name="Larsen D."/>
            <person name="Krusor M."/>
            <person name="Yao A.I."/>
            <person name="Wu D."/>
            <person name="Madern D."/>
            <person name="Eisen J.A."/>
            <person name="Darling A.E."/>
            <person name="Facciotti M.T."/>
        </authorList>
    </citation>
    <scope>NUCLEOTIDE SEQUENCE [LARGE SCALE GENOMIC DNA]</scope>
    <source>
        <strain evidence="2 3">JCM 10635</strain>
    </source>
</reference>